<dbReference type="PROSITE" id="PS51257">
    <property type="entry name" value="PROKAR_LIPOPROTEIN"/>
    <property type="match status" value="1"/>
</dbReference>
<gene>
    <name evidence="2" type="ORF">SAMN05444410_11614</name>
</gene>
<name>A0A8X8LGI9_9BACT</name>
<keyword evidence="3" id="KW-1185">Reference proteome</keyword>
<sequence length="353" mass="38626">MKKLNTVYLVLISCTALIASCSKENSPVVQKTDLEKVAYTTLQEKMSSNNFNDLDWNKVEITQLKGKPVVLMIHSKKPSGKFLIFGVLNGKQSYNWVELKSASSSAKGKFSGEILLTAVNDSILNNFIVVDGKVTGTAQKGTQVQTTSASPIIKKLYVVDPGCTLPNVQVTGYLPSGSPMNFWSLYWLLNQSLDYFFSYNYDQSSVPPSGGGGAAIVEMPSLISCSGRNTVVTINADGTKTFKTDFSGSVFFNGLYAKATVSFTINQSMQSLSIPKNFSINISPSWAIGTYSLGSMDDVYSYFFQSTNTLTIYFNMNYAVGLSSLGLISTIPEQWRISINLNTPFPYTITLSK</sequence>
<evidence type="ECO:0000313" key="2">
    <source>
        <dbReference type="EMBL" id="SDX43901.1"/>
    </source>
</evidence>
<dbReference type="RefSeq" id="WP_092726074.1">
    <property type="nucleotide sequence ID" value="NZ_FNNO01000016.1"/>
</dbReference>
<proteinExistence type="predicted"/>
<evidence type="ECO:0008006" key="4">
    <source>
        <dbReference type="Google" id="ProtNLM"/>
    </source>
</evidence>
<protein>
    <recommendedName>
        <fullName evidence="4">Lipoprotein</fullName>
    </recommendedName>
</protein>
<feature type="signal peptide" evidence="1">
    <location>
        <begin position="1"/>
        <end position="18"/>
    </location>
</feature>
<dbReference type="Proteomes" id="UP000198711">
    <property type="component" value="Unassembled WGS sequence"/>
</dbReference>
<evidence type="ECO:0000256" key="1">
    <source>
        <dbReference type="SAM" id="SignalP"/>
    </source>
</evidence>
<accession>A0A8X8LGI9</accession>
<evidence type="ECO:0000313" key="3">
    <source>
        <dbReference type="Proteomes" id="UP000198711"/>
    </source>
</evidence>
<comment type="caution">
    <text evidence="2">The sequence shown here is derived from an EMBL/GenBank/DDBJ whole genome shotgun (WGS) entry which is preliminary data.</text>
</comment>
<keyword evidence="1" id="KW-0732">Signal</keyword>
<feature type="chain" id="PRO_5036483256" description="Lipoprotein" evidence="1">
    <location>
        <begin position="19"/>
        <end position="353"/>
    </location>
</feature>
<dbReference type="AlphaFoldDB" id="A0A8X8LGI9"/>
<dbReference type="EMBL" id="FNNO01000016">
    <property type="protein sequence ID" value="SDX43901.1"/>
    <property type="molecule type" value="Genomic_DNA"/>
</dbReference>
<organism evidence="2 3">
    <name type="scientific">Hydrobacter penzbergensis</name>
    <dbReference type="NCBI Taxonomy" id="1235997"/>
    <lineage>
        <taxon>Bacteria</taxon>
        <taxon>Pseudomonadati</taxon>
        <taxon>Bacteroidota</taxon>
        <taxon>Chitinophagia</taxon>
        <taxon>Chitinophagales</taxon>
        <taxon>Chitinophagaceae</taxon>
        <taxon>Hydrobacter</taxon>
    </lineage>
</organism>
<reference evidence="2 3" key="1">
    <citation type="submission" date="2016-10" db="EMBL/GenBank/DDBJ databases">
        <authorList>
            <person name="Varghese N."/>
            <person name="Submissions S."/>
        </authorList>
    </citation>
    <scope>NUCLEOTIDE SEQUENCE [LARGE SCALE GENOMIC DNA]</scope>
    <source>
        <strain evidence="2 3">DSM 25353</strain>
    </source>
</reference>